<dbReference type="EMBL" id="KZ820127">
    <property type="protein sequence ID" value="PWN48891.1"/>
    <property type="molecule type" value="Genomic_DNA"/>
</dbReference>
<proteinExistence type="predicted"/>
<evidence type="ECO:0000313" key="1">
    <source>
        <dbReference type="EMBL" id="PWN48891.1"/>
    </source>
</evidence>
<organism evidence="1 2">
    <name type="scientific">Violaceomyces palustris</name>
    <dbReference type="NCBI Taxonomy" id="1673888"/>
    <lineage>
        <taxon>Eukaryota</taxon>
        <taxon>Fungi</taxon>
        <taxon>Dikarya</taxon>
        <taxon>Basidiomycota</taxon>
        <taxon>Ustilaginomycotina</taxon>
        <taxon>Ustilaginomycetes</taxon>
        <taxon>Violaceomycetales</taxon>
        <taxon>Violaceomycetaceae</taxon>
        <taxon>Violaceomyces</taxon>
    </lineage>
</organism>
<keyword evidence="2" id="KW-1185">Reference proteome</keyword>
<evidence type="ECO:0000313" key="2">
    <source>
        <dbReference type="Proteomes" id="UP000245626"/>
    </source>
</evidence>
<sequence length="425" mass="44457">MPSPPKPWERAGATPTSDLATATTTTTIPTSTTTSSSSAPPIPERPSTLSNASALTNSSAYTNSAYTSRPYANSMGGLGSTYTSSYGSPYSRFGGMGYGGYGTGAYGGYGSGYGGYGAYGGYGGGYGMGMGMGMGGMGMPGQPGDPSLTQRMEAGTAATFELISSIVGAFGGFAQMLESTFMATHSSFFAMVGVADQFSHLRNYLGQVLSIFAMARYIKNLALRLVGKKPAIELDPREFGEFAANGGAKGGAKAPRPSKRPLVFFFLAVIGLPYLMGKLVKLITAKQEAERQRLEAAGQAGQLQPGMMPGQQQHDGAEAALDPSKLTFVRALYAYPATDPLELNLEPNDIVAVLSKHDPQTGEESAWWRGRTRDGRIGWFPAAYVESLETAKEKASKAASAISTAKIIEPSEKAKSAAAAIKMTA</sequence>
<dbReference type="Proteomes" id="UP000245626">
    <property type="component" value="Unassembled WGS sequence"/>
</dbReference>
<gene>
    <name evidence="1" type="ORF">IE53DRAFT_346747</name>
</gene>
<reference evidence="1 2" key="1">
    <citation type="journal article" date="2018" name="Mol. Biol. Evol.">
        <title>Broad Genomic Sampling Reveals a Smut Pathogenic Ancestry of the Fungal Clade Ustilaginomycotina.</title>
        <authorList>
            <person name="Kijpornyongpan T."/>
            <person name="Mondo S.J."/>
            <person name="Barry K."/>
            <person name="Sandor L."/>
            <person name="Lee J."/>
            <person name="Lipzen A."/>
            <person name="Pangilinan J."/>
            <person name="LaButti K."/>
            <person name="Hainaut M."/>
            <person name="Henrissat B."/>
            <person name="Grigoriev I.V."/>
            <person name="Spatafora J.W."/>
            <person name="Aime M.C."/>
        </authorList>
    </citation>
    <scope>NUCLEOTIDE SEQUENCE [LARGE SCALE GENOMIC DNA]</scope>
    <source>
        <strain evidence="1 2">SA 807</strain>
    </source>
</reference>
<name>A0ACD0NSW9_9BASI</name>
<protein>
    <submittedName>
        <fullName evidence="1">Uncharacterized protein</fullName>
    </submittedName>
</protein>
<accession>A0ACD0NSW9</accession>